<evidence type="ECO:0008006" key="3">
    <source>
        <dbReference type="Google" id="ProtNLM"/>
    </source>
</evidence>
<proteinExistence type="predicted"/>
<comment type="caution">
    <text evidence="1">The sequence shown here is derived from an EMBL/GenBank/DDBJ whole genome shotgun (WGS) entry which is preliminary data.</text>
</comment>
<evidence type="ECO:0000313" key="2">
    <source>
        <dbReference type="Proteomes" id="UP000503820"/>
    </source>
</evidence>
<accession>A0A7J0BSM0</accession>
<reference evidence="1 2" key="1">
    <citation type="submission" date="2020-05" db="EMBL/GenBank/DDBJ databases">
        <title>Draft genome sequence of Desulfovibrio psychrotolerans JS1T.</title>
        <authorList>
            <person name="Ueno A."/>
            <person name="Tamazawa S."/>
            <person name="Tamamura S."/>
            <person name="Murakami T."/>
            <person name="Kiyama T."/>
            <person name="Inomata H."/>
            <person name="Amano Y."/>
            <person name="Miyakawa K."/>
            <person name="Tamaki H."/>
            <person name="Naganuma T."/>
            <person name="Kaneko K."/>
        </authorList>
    </citation>
    <scope>NUCLEOTIDE SEQUENCE [LARGE SCALE GENOMIC DNA]</scope>
    <source>
        <strain evidence="1 2">JS1</strain>
    </source>
</reference>
<dbReference type="AlphaFoldDB" id="A0A7J0BSM0"/>
<sequence>MKAAARKKGPGVFARLADLYERMSAAYAHTAAQAGLSCQDCDRNCCVSYFQHHTYVEWSYLWRGMNELSAAQRDEYLNRARNVVQQYRFALNAGVQPTVMCPLNDDGLCGLYRHRLMICRLHGTRNTMMLPNGERRVFTGCFRFADNVKELPEAQIPALDRTELYRELVQLEMEFAGPRLRVLPRVNMTLAEMLVQGPPSMR</sequence>
<evidence type="ECO:0000313" key="1">
    <source>
        <dbReference type="EMBL" id="GFM36689.1"/>
    </source>
</evidence>
<gene>
    <name evidence="1" type="ORF">DSM19430T_13730</name>
</gene>
<name>A0A7J0BSM0_9BACT</name>
<dbReference type="EMBL" id="BLVP01000007">
    <property type="protein sequence ID" value="GFM36689.1"/>
    <property type="molecule type" value="Genomic_DNA"/>
</dbReference>
<dbReference type="Proteomes" id="UP000503820">
    <property type="component" value="Unassembled WGS sequence"/>
</dbReference>
<protein>
    <recommendedName>
        <fullName evidence="3">Zinc/iron-chelating domain-containing protein</fullName>
    </recommendedName>
</protein>
<keyword evidence="2" id="KW-1185">Reference proteome</keyword>
<organism evidence="1 2">
    <name type="scientific">Desulfovibrio psychrotolerans</name>
    <dbReference type="NCBI Taxonomy" id="415242"/>
    <lineage>
        <taxon>Bacteria</taxon>
        <taxon>Pseudomonadati</taxon>
        <taxon>Thermodesulfobacteriota</taxon>
        <taxon>Desulfovibrionia</taxon>
        <taxon>Desulfovibrionales</taxon>
        <taxon>Desulfovibrionaceae</taxon>
        <taxon>Desulfovibrio</taxon>
    </lineage>
</organism>
<dbReference type="RefSeq" id="WP_174409353.1">
    <property type="nucleotide sequence ID" value="NZ_BLVP01000007.1"/>
</dbReference>